<dbReference type="AlphaFoldDB" id="A0A8J6C1R0"/>
<gene>
    <name evidence="1" type="ORF">GDO78_022753</name>
</gene>
<dbReference type="Proteomes" id="UP000770717">
    <property type="component" value="Unassembled WGS sequence"/>
</dbReference>
<dbReference type="EMBL" id="WNTK01087115">
    <property type="protein sequence ID" value="KAG9460297.1"/>
    <property type="molecule type" value="Genomic_DNA"/>
</dbReference>
<sequence length="82" mass="9760">MTLRMRMMNQQMATTNCFEQRFLGPYKPFHSMESSIDISTTHQAVQSCLGYNQPASTDIFWMFYIWNLDWILCGFLKYCLKV</sequence>
<evidence type="ECO:0000313" key="2">
    <source>
        <dbReference type="Proteomes" id="UP000770717"/>
    </source>
</evidence>
<accession>A0A8J6C1R0</accession>
<reference evidence="1" key="1">
    <citation type="thesis" date="2020" institute="ProQuest LLC" country="789 East Eisenhower Parkway, Ann Arbor, MI, USA">
        <title>Comparative Genomics and Chromosome Evolution.</title>
        <authorList>
            <person name="Mudd A.B."/>
        </authorList>
    </citation>
    <scope>NUCLEOTIDE SEQUENCE</scope>
    <source>
        <strain evidence="1">HN-11 Male</strain>
        <tissue evidence="1">Kidney and liver</tissue>
    </source>
</reference>
<protein>
    <submittedName>
        <fullName evidence="1">Uncharacterized protein</fullName>
    </submittedName>
</protein>
<proteinExistence type="predicted"/>
<name>A0A8J6C1R0_ELECQ</name>
<organism evidence="1 2">
    <name type="scientific">Eleutherodactylus coqui</name>
    <name type="common">Puerto Rican coqui</name>
    <dbReference type="NCBI Taxonomy" id="57060"/>
    <lineage>
        <taxon>Eukaryota</taxon>
        <taxon>Metazoa</taxon>
        <taxon>Chordata</taxon>
        <taxon>Craniata</taxon>
        <taxon>Vertebrata</taxon>
        <taxon>Euteleostomi</taxon>
        <taxon>Amphibia</taxon>
        <taxon>Batrachia</taxon>
        <taxon>Anura</taxon>
        <taxon>Neobatrachia</taxon>
        <taxon>Hyloidea</taxon>
        <taxon>Eleutherodactylidae</taxon>
        <taxon>Eleutherodactylinae</taxon>
        <taxon>Eleutherodactylus</taxon>
        <taxon>Eleutherodactylus</taxon>
    </lineage>
</organism>
<keyword evidence="2" id="KW-1185">Reference proteome</keyword>
<comment type="caution">
    <text evidence="1">The sequence shown here is derived from an EMBL/GenBank/DDBJ whole genome shotgun (WGS) entry which is preliminary data.</text>
</comment>
<evidence type="ECO:0000313" key="1">
    <source>
        <dbReference type="EMBL" id="KAG9460297.1"/>
    </source>
</evidence>